<dbReference type="AlphaFoldDB" id="A0A2T0WQY7"/>
<evidence type="ECO:0000256" key="1">
    <source>
        <dbReference type="SAM" id="SignalP"/>
    </source>
</evidence>
<dbReference type="Proteomes" id="UP000238157">
    <property type="component" value="Unassembled WGS sequence"/>
</dbReference>
<proteinExistence type="predicted"/>
<evidence type="ECO:0000313" key="3">
    <source>
        <dbReference type="Proteomes" id="UP000238157"/>
    </source>
</evidence>
<evidence type="ECO:0008006" key="4">
    <source>
        <dbReference type="Google" id="ProtNLM"/>
    </source>
</evidence>
<organism evidence="2 3">
    <name type="scientific">Mongoliibacter ruber</name>
    <dbReference type="NCBI Taxonomy" id="1750599"/>
    <lineage>
        <taxon>Bacteria</taxon>
        <taxon>Pseudomonadati</taxon>
        <taxon>Bacteroidota</taxon>
        <taxon>Cytophagia</taxon>
        <taxon>Cytophagales</taxon>
        <taxon>Cyclobacteriaceae</taxon>
        <taxon>Mongoliibacter</taxon>
    </lineage>
</organism>
<dbReference type="RefSeq" id="WP_106132867.1">
    <property type="nucleotide sequence ID" value="NZ_PVTR01000003.1"/>
</dbReference>
<name>A0A2T0WQY7_9BACT</name>
<protein>
    <recommendedName>
        <fullName evidence="4">Outer membrane protein with beta-barrel domain</fullName>
    </recommendedName>
</protein>
<accession>A0A2T0WQY7</accession>
<feature type="chain" id="PRO_5015610341" description="Outer membrane protein with beta-barrel domain" evidence="1">
    <location>
        <begin position="19"/>
        <end position="193"/>
    </location>
</feature>
<feature type="signal peptide" evidence="1">
    <location>
        <begin position="1"/>
        <end position="18"/>
    </location>
</feature>
<keyword evidence="3" id="KW-1185">Reference proteome</keyword>
<sequence length="193" mass="22151">MKKSLLILFLVSSLNLFGQNDREWFVRANGNVVQNYIFDGGADLGLGVHLGYIPSTKTERTWRPYFLFGIETIPFCFSSVSCNSFWYDYNFRVQGGLERTVFRSETSKVKLGFGASVFAGKMLTGRYTLERDGVIISQEYDKGFEGAVSPQFSVKYFDKRISEKITFGYVFDWAFIDGNMIHGLILDWRIQAR</sequence>
<dbReference type="OrthoDB" id="9860639at2"/>
<keyword evidence="1" id="KW-0732">Signal</keyword>
<dbReference type="EMBL" id="PVTR01000003">
    <property type="protein sequence ID" value="PRY89085.1"/>
    <property type="molecule type" value="Genomic_DNA"/>
</dbReference>
<gene>
    <name evidence="2" type="ORF">CLW00_103207</name>
</gene>
<reference evidence="2 3" key="1">
    <citation type="submission" date="2018-03" db="EMBL/GenBank/DDBJ databases">
        <title>Genomic Encyclopedia of Archaeal and Bacterial Type Strains, Phase II (KMG-II): from individual species to whole genera.</title>
        <authorList>
            <person name="Goeker M."/>
        </authorList>
    </citation>
    <scope>NUCLEOTIDE SEQUENCE [LARGE SCALE GENOMIC DNA]</scope>
    <source>
        <strain evidence="2 3">DSM 27929</strain>
    </source>
</reference>
<comment type="caution">
    <text evidence="2">The sequence shown here is derived from an EMBL/GenBank/DDBJ whole genome shotgun (WGS) entry which is preliminary data.</text>
</comment>
<evidence type="ECO:0000313" key="2">
    <source>
        <dbReference type="EMBL" id="PRY89085.1"/>
    </source>
</evidence>